<protein>
    <submittedName>
        <fullName evidence="2">Unannotated protein</fullName>
    </submittedName>
</protein>
<dbReference type="AlphaFoldDB" id="A0A6J6RFA1"/>
<accession>A0A6J6RFA1</accession>
<name>A0A6J6RFA1_9ZZZZ</name>
<proteinExistence type="predicted"/>
<reference evidence="2" key="1">
    <citation type="submission" date="2020-05" db="EMBL/GenBank/DDBJ databases">
        <authorList>
            <person name="Chiriac C."/>
            <person name="Salcher M."/>
            <person name="Ghai R."/>
            <person name="Kavagutti S V."/>
        </authorList>
    </citation>
    <scope>NUCLEOTIDE SEQUENCE</scope>
</reference>
<feature type="compositionally biased region" description="Basic and acidic residues" evidence="1">
    <location>
        <begin position="217"/>
        <end position="249"/>
    </location>
</feature>
<evidence type="ECO:0000256" key="1">
    <source>
        <dbReference type="SAM" id="MobiDB-lite"/>
    </source>
</evidence>
<organism evidence="2">
    <name type="scientific">freshwater metagenome</name>
    <dbReference type="NCBI Taxonomy" id="449393"/>
    <lineage>
        <taxon>unclassified sequences</taxon>
        <taxon>metagenomes</taxon>
        <taxon>ecological metagenomes</taxon>
    </lineage>
</organism>
<dbReference type="EMBL" id="CAEZXX010000112">
    <property type="protein sequence ID" value="CAB4717944.1"/>
    <property type="molecule type" value="Genomic_DNA"/>
</dbReference>
<feature type="region of interest" description="Disordered" evidence="1">
    <location>
        <begin position="1"/>
        <end position="35"/>
    </location>
</feature>
<sequence length="262" mass="28801">MRRREGQHVDPPVGRVLGPPLTGEDPLVASGPEGRLGDRAGAVLDQHEGGRHVCHRHLDVLALARAFPVEQRRHHRIGHRDAAQLVGDEGRGEHTLPRHALLEFADPRCRLDDVVERRSVLPARAGGPAVRLAEHDVGTDRAHVVVRQPEPAERAGPQVGDHDVGHGCEPEEDLPTGRVLQIERDVALVAQQVERHAGELAVRARPHHPVGVATLGLDRHHLGTEVPKDLGGERPHHNRREVEHPDACKRTGRPRPGRFPLC</sequence>
<feature type="region of interest" description="Disordered" evidence="1">
    <location>
        <begin position="213"/>
        <end position="262"/>
    </location>
</feature>
<gene>
    <name evidence="2" type="ORF">UFOPK2602_01533</name>
</gene>
<evidence type="ECO:0000313" key="2">
    <source>
        <dbReference type="EMBL" id="CAB4717944.1"/>
    </source>
</evidence>